<dbReference type="Proteomes" id="UP001187192">
    <property type="component" value="Unassembled WGS sequence"/>
</dbReference>
<organism evidence="1 2">
    <name type="scientific">Ficus carica</name>
    <name type="common">Common fig</name>
    <dbReference type="NCBI Taxonomy" id="3494"/>
    <lineage>
        <taxon>Eukaryota</taxon>
        <taxon>Viridiplantae</taxon>
        <taxon>Streptophyta</taxon>
        <taxon>Embryophyta</taxon>
        <taxon>Tracheophyta</taxon>
        <taxon>Spermatophyta</taxon>
        <taxon>Magnoliopsida</taxon>
        <taxon>eudicotyledons</taxon>
        <taxon>Gunneridae</taxon>
        <taxon>Pentapetalae</taxon>
        <taxon>rosids</taxon>
        <taxon>fabids</taxon>
        <taxon>Rosales</taxon>
        <taxon>Moraceae</taxon>
        <taxon>Ficeae</taxon>
        <taxon>Ficus</taxon>
    </lineage>
</organism>
<dbReference type="AlphaFoldDB" id="A0AA88DEI3"/>
<keyword evidence="2" id="KW-1185">Reference proteome</keyword>
<reference evidence="1" key="1">
    <citation type="submission" date="2023-07" db="EMBL/GenBank/DDBJ databases">
        <title>draft genome sequence of fig (Ficus carica).</title>
        <authorList>
            <person name="Takahashi T."/>
            <person name="Nishimura K."/>
        </authorList>
    </citation>
    <scope>NUCLEOTIDE SEQUENCE</scope>
</reference>
<evidence type="ECO:0000313" key="2">
    <source>
        <dbReference type="Proteomes" id="UP001187192"/>
    </source>
</evidence>
<comment type="caution">
    <text evidence="1">The sequence shown here is derived from an EMBL/GenBank/DDBJ whole genome shotgun (WGS) entry which is preliminary data.</text>
</comment>
<name>A0AA88DEI3_FICCA</name>
<protein>
    <submittedName>
        <fullName evidence="1">Uncharacterized protein</fullName>
    </submittedName>
</protein>
<gene>
    <name evidence="1" type="ORF">TIFTF001_022459</name>
</gene>
<sequence length="167" mass="18948">MVKAYIFLRSTEVPEGWSILDHPNLEYLSFPLMNCVSRVLEKPLLGWLIGCHIKDCQPILYRAQLGLRSSRTTLISFDRVILHLPELGLRQLGVEDPTAIHLALLPDLPSLENLKTRTGNALVNWVARETYKPLVAAWQNRRETCIIQDPDVPAFSASTSTKSPWLF</sequence>
<evidence type="ECO:0000313" key="1">
    <source>
        <dbReference type="EMBL" id="GMN53306.1"/>
    </source>
</evidence>
<proteinExistence type="predicted"/>
<dbReference type="EMBL" id="BTGU01000046">
    <property type="protein sequence ID" value="GMN53306.1"/>
    <property type="molecule type" value="Genomic_DNA"/>
</dbReference>
<accession>A0AA88DEI3</accession>